<keyword evidence="2" id="KW-1185">Reference proteome</keyword>
<dbReference type="GeneID" id="67008150"/>
<dbReference type="OrthoDB" id="121380at2759"/>
<comment type="caution">
    <text evidence="1">The sequence shown here is derived from an EMBL/GenBank/DDBJ whole genome shotgun (WGS) entry which is preliminary data.</text>
</comment>
<dbReference type="PANTHER" id="PTHR34315">
    <property type="match status" value="1"/>
</dbReference>
<dbReference type="CDD" id="cd03457">
    <property type="entry name" value="intradiol_dioxygenase_like"/>
    <property type="match status" value="1"/>
</dbReference>
<sequence length="225" mass="23914">MLQIINANTCEPEPDVFMDIWHCNATGVYSGVSAGNGNGDDDSSLDGTFLRGIQKSDENGAVRFQSIFPGHYTGRATHIHVLAHNANNTTELTNGTISGLLSTHPSHIGRLFFDQDLISQVESLSLYTTNTQKLTTNANDDILAGEVADIDPFMEYVLLGEDVSDGIFAWISVAIDPTADRELSPAAYYTSDDGFENENSAMGGGPSGSAPGGAAPYGTCAPMRM</sequence>
<dbReference type="GO" id="GO:0016702">
    <property type="term" value="F:oxidoreductase activity, acting on single donors with incorporation of molecular oxygen, incorporation of two atoms of oxygen"/>
    <property type="evidence" value="ECO:0007669"/>
    <property type="project" value="InterPro"/>
</dbReference>
<dbReference type="GO" id="GO:0005506">
    <property type="term" value="F:iron ion binding"/>
    <property type="evidence" value="ECO:0007669"/>
    <property type="project" value="InterPro"/>
</dbReference>
<reference evidence="1 2" key="1">
    <citation type="submission" date="2018-10" db="EMBL/GenBank/DDBJ databases">
        <title>Pan-genome distribution and transcriptional activeness of fungal secondary metabolism genes in Aspergillus section Fumigati.</title>
        <authorList>
            <person name="Takahashi H."/>
            <person name="Umemura M."/>
            <person name="Ninomiya A."/>
            <person name="Kusuya Y."/>
            <person name="Urayama S."/>
            <person name="Shimizu M."/>
            <person name="Watanabe A."/>
            <person name="Kamei K."/>
            <person name="Yaguchi T."/>
            <person name="Hagiwara D."/>
        </authorList>
    </citation>
    <scope>NUCLEOTIDE SEQUENCE [LARGE SCALE GENOMIC DNA]</scope>
    <source>
        <strain evidence="1 2">IFM 55266</strain>
    </source>
</reference>
<dbReference type="SUPFAM" id="SSF49482">
    <property type="entry name" value="Aromatic compound dioxygenase"/>
    <property type="match status" value="1"/>
</dbReference>
<dbReference type="Proteomes" id="UP001043456">
    <property type="component" value="Unassembled WGS sequence"/>
</dbReference>
<evidence type="ECO:0000313" key="1">
    <source>
        <dbReference type="EMBL" id="GIJ90581.1"/>
    </source>
</evidence>
<evidence type="ECO:0000313" key="2">
    <source>
        <dbReference type="Proteomes" id="UP001043456"/>
    </source>
</evidence>
<accession>A0A9P3EWA1</accession>
<organism evidence="1 2">
    <name type="scientific">Aspergillus pseudoviridinutans</name>
    <dbReference type="NCBI Taxonomy" id="1517512"/>
    <lineage>
        <taxon>Eukaryota</taxon>
        <taxon>Fungi</taxon>
        <taxon>Dikarya</taxon>
        <taxon>Ascomycota</taxon>
        <taxon>Pezizomycotina</taxon>
        <taxon>Eurotiomycetes</taxon>
        <taxon>Eurotiomycetidae</taxon>
        <taxon>Eurotiales</taxon>
        <taxon>Aspergillaceae</taxon>
        <taxon>Aspergillus</taxon>
        <taxon>Aspergillus subgen. Fumigati</taxon>
    </lineage>
</organism>
<evidence type="ECO:0008006" key="3">
    <source>
        <dbReference type="Google" id="ProtNLM"/>
    </source>
</evidence>
<protein>
    <recommendedName>
        <fullName evidence="3">Intradiol ring-cleavage dioxygenase</fullName>
    </recommendedName>
</protein>
<dbReference type="InterPro" id="IPR015889">
    <property type="entry name" value="Intradiol_dOase_core"/>
</dbReference>
<dbReference type="AlphaFoldDB" id="A0A9P3EWA1"/>
<gene>
    <name evidence="1" type="ORF">Asppvi_009540</name>
</gene>
<name>A0A9P3EWA1_9EURO</name>
<dbReference type="PANTHER" id="PTHR34315:SF1">
    <property type="entry name" value="INTRADIOL RING-CLEAVAGE DIOXYGENASES DOMAIN-CONTAINING PROTEIN-RELATED"/>
    <property type="match status" value="1"/>
</dbReference>
<dbReference type="Gene3D" id="2.60.130.10">
    <property type="entry name" value="Aromatic compound dioxygenase"/>
    <property type="match status" value="1"/>
</dbReference>
<dbReference type="EMBL" id="BHVY01000007">
    <property type="protein sequence ID" value="GIJ90581.1"/>
    <property type="molecule type" value="Genomic_DNA"/>
</dbReference>
<dbReference type="RefSeq" id="XP_043161327.1">
    <property type="nucleotide sequence ID" value="XM_043305392.1"/>
</dbReference>
<proteinExistence type="predicted"/>